<dbReference type="RefSeq" id="WP_111569848.1">
    <property type="nucleotide sequence ID" value="NZ_PIPK01000010.1"/>
</dbReference>
<evidence type="ECO:0000256" key="1">
    <source>
        <dbReference type="ARBA" id="ARBA00010164"/>
    </source>
</evidence>
<dbReference type="GO" id="GO:0005829">
    <property type="term" value="C:cytosol"/>
    <property type="evidence" value="ECO:0007669"/>
    <property type="project" value="TreeGrafter"/>
</dbReference>
<evidence type="ECO:0000313" key="8">
    <source>
        <dbReference type="Proteomes" id="UP000287865"/>
    </source>
</evidence>
<dbReference type="PANTHER" id="PTHR37419">
    <property type="entry name" value="SERINE/THREONINE-PROTEIN KINASE TOXIN HIPA"/>
    <property type="match status" value="1"/>
</dbReference>
<evidence type="ECO:0000259" key="4">
    <source>
        <dbReference type="Pfam" id="PF07804"/>
    </source>
</evidence>
<evidence type="ECO:0000313" key="7">
    <source>
        <dbReference type="Proteomes" id="UP000249203"/>
    </source>
</evidence>
<dbReference type="Gene3D" id="1.10.1070.20">
    <property type="match status" value="1"/>
</dbReference>
<comment type="caution">
    <text evidence="5">The sequence shown here is derived from an EMBL/GenBank/DDBJ whole genome shotgun (WGS) entry which is preliminary data.</text>
</comment>
<gene>
    <name evidence="5" type="ORF">B0I24_11013</name>
    <name evidence="6" type="ORF">CWE07_10970</name>
</gene>
<proteinExistence type="inferred from homology"/>
<name>A0A327WUF6_9GAMM</name>
<sequence>MGICLGTLKSTADTQLTEGFSKRFAKTMFGLRSMPAGGLSIAMTASEFDREAGPYLEGQSISGVQRKVMVRREGSRLVPAHGDGDYILKPMPPGIEHLPANEHAIMNLARAVGLHVADCAVIPFADSELGYITKRFDKLADGQRLFIEDAASLCQAHSSNKGDPNMWSYELAIRTMYEAAGQKKPIIMKGLQQVLFAYLVGNNDLHLKNFSLYRKPNATSTTMFDFTPMYDVLSVFPYPAYNLADYLTLSLTEAEREGQFTAAYEHFGYYTKQDFIGLGQTLGLNERAATAFVTSLTAKVEKYVKAIIQASLMPPSMQATIIDGVEGRIACLRRTF</sequence>
<accession>A0A327WUF6</accession>
<dbReference type="PANTHER" id="PTHR37419:SF6">
    <property type="entry name" value="KINASE HI_0665-RELATED"/>
    <property type="match status" value="1"/>
</dbReference>
<dbReference type="InterPro" id="IPR052028">
    <property type="entry name" value="HipA_Ser/Thr_kinase"/>
</dbReference>
<keyword evidence="8" id="KW-1185">Reference proteome</keyword>
<dbReference type="GO" id="GO:0004674">
    <property type="term" value="F:protein serine/threonine kinase activity"/>
    <property type="evidence" value="ECO:0007669"/>
    <property type="project" value="TreeGrafter"/>
</dbReference>
<dbReference type="InterPro" id="IPR012893">
    <property type="entry name" value="HipA-like_C"/>
</dbReference>
<feature type="domain" description="HipA-like C-terminal" evidence="4">
    <location>
        <begin position="60"/>
        <end position="301"/>
    </location>
</feature>
<reference evidence="6 8" key="1">
    <citation type="journal article" date="2018" name="Front. Microbiol.">
        <title>Genome-Based Analysis Reveals the Taxonomy and Diversity of the Family Idiomarinaceae.</title>
        <authorList>
            <person name="Liu Y."/>
            <person name="Lai Q."/>
            <person name="Shao Z."/>
        </authorList>
    </citation>
    <scope>NUCLEOTIDE SEQUENCE [LARGE SCALE GENOMIC DNA]</scope>
    <source>
        <strain evidence="6 8">CF12-14</strain>
    </source>
</reference>
<reference evidence="5 7" key="2">
    <citation type="submission" date="2018-06" db="EMBL/GenBank/DDBJ databases">
        <title>Genomic Encyclopedia of Type Strains, Phase III (KMG-III): the genomes of soil and plant-associated and newly described type strains.</title>
        <authorList>
            <person name="Whitman W."/>
        </authorList>
    </citation>
    <scope>NUCLEOTIDE SEQUENCE [LARGE SCALE GENOMIC DNA]</scope>
    <source>
        <strain evidence="5 7">CGMCC 1.15366</strain>
    </source>
</reference>
<dbReference type="Proteomes" id="UP000287865">
    <property type="component" value="Unassembled WGS sequence"/>
</dbReference>
<evidence type="ECO:0000313" key="6">
    <source>
        <dbReference type="EMBL" id="RUO22775.1"/>
    </source>
</evidence>
<evidence type="ECO:0000256" key="3">
    <source>
        <dbReference type="ARBA" id="ARBA00022777"/>
    </source>
</evidence>
<dbReference type="AlphaFoldDB" id="A0A327WUF6"/>
<evidence type="ECO:0000256" key="2">
    <source>
        <dbReference type="ARBA" id="ARBA00022679"/>
    </source>
</evidence>
<dbReference type="EMBL" id="PIPK01000010">
    <property type="protein sequence ID" value="RUO22775.1"/>
    <property type="molecule type" value="Genomic_DNA"/>
</dbReference>
<evidence type="ECO:0000313" key="5">
    <source>
        <dbReference type="EMBL" id="RAJ95331.1"/>
    </source>
</evidence>
<dbReference type="Pfam" id="PF07804">
    <property type="entry name" value="HipA_C"/>
    <property type="match status" value="1"/>
</dbReference>
<dbReference type="EMBL" id="QLMD01000010">
    <property type="protein sequence ID" value="RAJ95331.1"/>
    <property type="molecule type" value="Genomic_DNA"/>
</dbReference>
<keyword evidence="2" id="KW-0808">Transferase</keyword>
<organism evidence="5 7">
    <name type="scientific">Aliidiomarina maris</name>
    <dbReference type="NCBI Taxonomy" id="531312"/>
    <lineage>
        <taxon>Bacteria</taxon>
        <taxon>Pseudomonadati</taxon>
        <taxon>Pseudomonadota</taxon>
        <taxon>Gammaproteobacteria</taxon>
        <taxon>Alteromonadales</taxon>
        <taxon>Idiomarinaceae</taxon>
        <taxon>Aliidiomarina</taxon>
    </lineage>
</organism>
<keyword evidence="3 5" id="KW-0418">Kinase</keyword>
<dbReference type="OrthoDB" id="9805913at2"/>
<dbReference type="Proteomes" id="UP000249203">
    <property type="component" value="Unassembled WGS sequence"/>
</dbReference>
<protein>
    <submittedName>
        <fullName evidence="5">Serine/threonine-protein kinase HipA</fullName>
    </submittedName>
    <submittedName>
        <fullName evidence="6">Type II toxin-antitoxin system HipA family toxin</fullName>
    </submittedName>
</protein>
<comment type="similarity">
    <text evidence="1">Belongs to the HipA Ser/Thr kinase family.</text>
</comment>